<comment type="caution">
    <text evidence="1">The sequence shown here is derived from an EMBL/GenBank/DDBJ whole genome shotgun (WGS) entry which is preliminary data.</text>
</comment>
<proteinExistence type="predicted"/>
<dbReference type="Proteomes" id="UP001595191">
    <property type="component" value="Unassembled WGS sequence"/>
</dbReference>
<name>A0ACC7LLT4_9FLAO</name>
<evidence type="ECO:0000313" key="1">
    <source>
        <dbReference type="EMBL" id="MFH6604716.1"/>
    </source>
</evidence>
<gene>
    <name evidence="1" type="ORF">ACEZ3G_14600</name>
</gene>
<accession>A0ACC7LLT4</accession>
<dbReference type="EMBL" id="JBHFPV010000004">
    <property type="protein sequence ID" value="MFH6604716.1"/>
    <property type="molecule type" value="Genomic_DNA"/>
</dbReference>
<protein>
    <submittedName>
        <fullName evidence="1">Uncharacterized protein</fullName>
    </submittedName>
</protein>
<keyword evidence="2" id="KW-1185">Reference proteome</keyword>
<reference evidence="1" key="1">
    <citation type="submission" date="2024-09" db="EMBL/GenBank/DDBJ databases">
        <authorList>
            <person name="Liu J."/>
        </authorList>
    </citation>
    <scope>NUCLEOTIDE SEQUENCE</scope>
    <source>
        <strain evidence="1">NBU2967</strain>
    </source>
</reference>
<sequence>MKMYNIPALLGLLFCCTIYGQIKIGDNPQIIDPSSVLELESRERVLVITRVSTAEMNAIMPLRGALVYNTDVECVHYYDGNQWVNLCENNGTANITADPIIHDIPTIALTPSADGTNIEIAENSIRSEMIVDGGINGVDIQNGSIGPGKLQNNSVTQDKLSENSVGAFALDNANIGLTDFTNDAGFITNANIVSTAANNAITNNGGAFFDDTDLANGIQSNTDAINALVDPTLQQVLAQGNIAGDLIRGLEDPQAPQDATNKRYVDAEILAAITAGGGNPNDELITDVEFITSTNVLRITEGGNVFDTNLGALAGGTENTTDELTDLAFNPATNILTLTNPATGNNEADLSSLAGGSGSTQLADQNTIIGDGSLGNEFQIANNAINSARIANETILSEDILDGTLTTADYADRSVTNLKIAPGASNQILRTNVGGTDVAWVDLPASGNPAASDVTFTPTGNTTSFDVQTAIEELQTEIDGISTGGAANPNDELITSFALNGTGLDIAEGATIQPTVDLNPVFATDIELAAAIAASNQIIVSTDVPNSITAGIDGGALYDDPDNDPGNEIQNLAEVLTDGNDAGGAPIKNIGTPIDPGDATTKAYVDAQVVSAGTIVSTDTPNSISPGTDGGALYDDSALVTVTAANSAALALKEDLANKSTDIALGNSDTDYPSQNAVKTYVDNQIASVSGGQNLSNTNLTQLVGQNRTYDLNGQELIFSGSGNVGVGDFGNSGPASIRSKFDVDGQITASNGFASTEGTVGNPGYGFYTNNDTNTGMYRNAEDELSFSAGGQEMMRLAESVGNGLEITAFGSLELEDELRDINGNAGTAGQILSSTGAGVEWINSPAVGNADWTTITNIPAGFADNIDDNTQYTAGAGLTLTGTTFAFDNSSITPDWNTLINVPAGFADDTDDDTTYSAGAGLTLSGTTFSLDGSSISVDWSNIINIPTGFSDDIDDDTTYTAGIGISLVGNTFAFDATSLPVGSIDGTRVNPDFGAQNIVTTGNLTVNGPVTVGGIPVHPDYVFQKYFLGNSILNDSYDFQSLEEIEAFVKKYHHLPGIKSAAQVKKEGSWNLSESNIQNLEKIEELFLHTIEQENKIKQLQKENQTISNELIALKKELEAIKNLIKKSN</sequence>
<evidence type="ECO:0000313" key="2">
    <source>
        <dbReference type="Proteomes" id="UP001595191"/>
    </source>
</evidence>
<organism evidence="1 2">
    <name type="scientific">Meishania litoralis</name>
    <dbReference type="NCBI Taxonomy" id="3434685"/>
    <lineage>
        <taxon>Bacteria</taxon>
        <taxon>Pseudomonadati</taxon>
        <taxon>Bacteroidota</taxon>
        <taxon>Flavobacteriia</taxon>
        <taxon>Flavobacteriales</taxon>
        <taxon>Flavobacteriaceae</taxon>
        <taxon>Meishania</taxon>
    </lineage>
</organism>